<dbReference type="STRING" id="1081104.A0A162JJH9"/>
<name>A0A162JJH9_CORFA</name>
<evidence type="ECO:0000313" key="2">
    <source>
        <dbReference type="Proteomes" id="UP000076744"/>
    </source>
</evidence>
<gene>
    <name evidence="1" type="ORF">ISF_03152</name>
</gene>
<dbReference type="PANTHER" id="PTHR38116">
    <property type="entry name" value="CHROMOSOME 7, WHOLE GENOME SHOTGUN SEQUENCE"/>
    <property type="match status" value="1"/>
</dbReference>
<protein>
    <submittedName>
        <fullName evidence="1">Uncharacterized protein</fullName>
    </submittedName>
</protein>
<dbReference type="PANTHER" id="PTHR38116:SF1">
    <property type="entry name" value="BZIP DOMAIN-CONTAINING PROTEIN"/>
    <property type="match status" value="1"/>
</dbReference>
<sequence>MPFACVIAPSDALQILQRLEHAMLESYALGSPNTDHLISLSRLNIHKAIDVNIRAVGMDPSWMTSDDSTSIFNKDDAQLPAHAIPPSLAPTEIQRTVPHHPWLDIFPFPSLRDFLISAADELDDETLCHDMCAFWDTRNSGACLMIDLRVGRVLLVQAEGADHDPGRYGR</sequence>
<proteinExistence type="predicted"/>
<dbReference type="Proteomes" id="UP000076744">
    <property type="component" value="Unassembled WGS sequence"/>
</dbReference>
<keyword evidence="2" id="KW-1185">Reference proteome</keyword>
<evidence type="ECO:0000313" key="1">
    <source>
        <dbReference type="EMBL" id="OAA69882.1"/>
    </source>
</evidence>
<comment type="caution">
    <text evidence="1">The sequence shown here is derived from an EMBL/GenBank/DDBJ whole genome shotgun (WGS) entry which is preliminary data.</text>
</comment>
<dbReference type="GeneID" id="30019444"/>
<dbReference type="EMBL" id="AZHB01000005">
    <property type="protein sequence ID" value="OAA69882.1"/>
    <property type="molecule type" value="Genomic_DNA"/>
</dbReference>
<dbReference type="OrthoDB" id="2245989at2759"/>
<dbReference type="RefSeq" id="XP_018706486.1">
    <property type="nucleotide sequence ID" value="XM_018846758.1"/>
</dbReference>
<dbReference type="Pfam" id="PF11905">
    <property type="entry name" value="DUF3425"/>
    <property type="match status" value="1"/>
</dbReference>
<reference evidence="1 2" key="1">
    <citation type="journal article" date="2016" name="Genome Biol. Evol.">
        <title>Divergent and convergent evolution of fungal pathogenicity.</title>
        <authorList>
            <person name="Shang Y."/>
            <person name="Xiao G."/>
            <person name="Zheng P."/>
            <person name="Cen K."/>
            <person name="Zhan S."/>
            <person name="Wang C."/>
        </authorList>
    </citation>
    <scope>NUCLEOTIDE SEQUENCE [LARGE SCALE GENOMIC DNA]</scope>
    <source>
        <strain evidence="1 2">ARSEF 2679</strain>
    </source>
</reference>
<organism evidence="1 2">
    <name type="scientific">Cordyceps fumosorosea (strain ARSEF 2679)</name>
    <name type="common">Isaria fumosorosea</name>
    <dbReference type="NCBI Taxonomy" id="1081104"/>
    <lineage>
        <taxon>Eukaryota</taxon>
        <taxon>Fungi</taxon>
        <taxon>Dikarya</taxon>
        <taxon>Ascomycota</taxon>
        <taxon>Pezizomycotina</taxon>
        <taxon>Sordariomycetes</taxon>
        <taxon>Hypocreomycetidae</taxon>
        <taxon>Hypocreales</taxon>
        <taxon>Cordycipitaceae</taxon>
        <taxon>Cordyceps</taxon>
    </lineage>
</organism>
<accession>A0A162JJH9</accession>
<dbReference type="InterPro" id="IPR021833">
    <property type="entry name" value="DUF3425"/>
</dbReference>
<dbReference type="AlphaFoldDB" id="A0A162JJH9"/>